<dbReference type="InterPro" id="IPR050936">
    <property type="entry name" value="AP-1-like"/>
</dbReference>
<name>A0A179EYF1_PURLI</name>
<reference evidence="5 6" key="1">
    <citation type="submission" date="2016-02" db="EMBL/GenBank/DDBJ databases">
        <title>Biosynthesis of antibiotic leucinostatins and their inhibition on Phytophthora in bio-control Purpureocillium lilacinum.</title>
        <authorList>
            <person name="Wang G."/>
            <person name="Liu Z."/>
            <person name="Lin R."/>
            <person name="Li E."/>
            <person name="Mao Z."/>
            <person name="Ling J."/>
            <person name="Yin W."/>
            <person name="Xie B."/>
        </authorList>
    </citation>
    <scope>NUCLEOTIDE SEQUENCE [LARGE SCALE GENOMIC DNA]</scope>
    <source>
        <strain evidence="5">PLFJ-1</strain>
    </source>
</reference>
<dbReference type="GO" id="GO:0000976">
    <property type="term" value="F:transcription cis-regulatory region binding"/>
    <property type="evidence" value="ECO:0007669"/>
    <property type="project" value="InterPro"/>
</dbReference>
<dbReference type="PANTHER" id="PTHR40621">
    <property type="entry name" value="TRANSCRIPTION FACTOR KAPC-RELATED"/>
    <property type="match status" value="1"/>
</dbReference>
<dbReference type="CDD" id="cd14688">
    <property type="entry name" value="bZIP_YAP"/>
    <property type="match status" value="1"/>
</dbReference>
<dbReference type="AlphaFoldDB" id="A0A179EYF1"/>
<dbReference type="Gene3D" id="1.20.5.170">
    <property type="match status" value="1"/>
</dbReference>
<comment type="subcellular location">
    <subcellularLocation>
        <location evidence="1">Nucleus</location>
    </subcellularLocation>
</comment>
<evidence type="ECO:0000256" key="4">
    <source>
        <dbReference type="SAM" id="MobiDB-lite"/>
    </source>
</evidence>
<dbReference type="EMBL" id="LSBI01000069">
    <property type="protein sequence ID" value="OAQ58182.1"/>
    <property type="molecule type" value="Genomic_DNA"/>
</dbReference>
<evidence type="ECO:0000256" key="3">
    <source>
        <dbReference type="SAM" id="Coils"/>
    </source>
</evidence>
<dbReference type="InterPro" id="IPR046347">
    <property type="entry name" value="bZIP_sf"/>
</dbReference>
<dbReference type="GO" id="GO:0001228">
    <property type="term" value="F:DNA-binding transcription activator activity, RNA polymerase II-specific"/>
    <property type="evidence" value="ECO:0007669"/>
    <property type="project" value="TreeGrafter"/>
</dbReference>
<accession>A0A179EYF1</accession>
<feature type="compositionally biased region" description="Low complexity" evidence="4">
    <location>
        <begin position="198"/>
        <end position="215"/>
    </location>
</feature>
<feature type="region of interest" description="Disordered" evidence="4">
    <location>
        <begin position="193"/>
        <end position="222"/>
    </location>
</feature>
<organism evidence="5 6">
    <name type="scientific">Purpureocillium lilacinum</name>
    <name type="common">Paecilomyces lilacinus</name>
    <dbReference type="NCBI Taxonomy" id="33203"/>
    <lineage>
        <taxon>Eukaryota</taxon>
        <taxon>Fungi</taxon>
        <taxon>Dikarya</taxon>
        <taxon>Ascomycota</taxon>
        <taxon>Pezizomycotina</taxon>
        <taxon>Sordariomycetes</taxon>
        <taxon>Hypocreomycetidae</taxon>
        <taxon>Hypocreales</taxon>
        <taxon>Ophiocordycipitaceae</taxon>
        <taxon>Purpureocillium</taxon>
    </lineage>
</organism>
<dbReference type="PANTHER" id="PTHR40621:SF6">
    <property type="entry name" value="AP-1-LIKE TRANSCRIPTION FACTOR YAP1-RELATED"/>
    <property type="match status" value="1"/>
</dbReference>
<keyword evidence="2" id="KW-0539">Nucleus</keyword>
<evidence type="ECO:0000313" key="6">
    <source>
        <dbReference type="Proteomes" id="UP000078340"/>
    </source>
</evidence>
<dbReference type="SUPFAM" id="SSF57959">
    <property type="entry name" value="Leucine zipper domain"/>
    <property type="match status" value="1"/>
</dbReference>
<comment type="caution">
    <text evidence="5">The sequence shown here is derived from an EMBL/GenBank/DDBJ whole genome shotgun (WGS) entry which is preliminary data.</text>
</comment>
<keyword evidence="3" id="KW-0175">Coiled coil</keyword>
<evidence type="ECO:0000313" key="5">
    <source>
        <dbReference type="EMBL" id="OAQ58182.1"/>
    </source>
</evidence>
<protein>
    <submittedName>
        <fullName evidence="5">BZIP transcription factor domain-containing protein</fullName>
    </submittedName>
</protein>
<evidence type="ECO:0000256" key="1">
    <source>
        <dbReference type="ARBA" id="ARBA00004123"/>
    </source>
</evidence>
<proteinExistence type="predicted"/>
<dbReference type="GO" id="GO:0090575">
    <property type="term" value="C:RNA polymerase II transcription regulator complex"/>
    <property type="evidence" value="ECO:0007669"/>
    <property type="project" value="TreeGrafter"/>
</dbReference>
<dbReference type="STRING" id="33203.A0A179EYF1"/>
<evidence type="ECO:0000256" key="2">
    <source>
        <dbReference type="ARBA" id="ARBA00023242"/>
    </source>
</evidence>
<sequence length="350" mass="38462">MSSVMDPFYLCDTSAALDGGSVNRDFRGPLFSANPSTVAASYPYSQHHKHLQHQQAERVVHQPQLADPTCSSPDEITKTDAGADSCNNMRNARDKSNLPLIKLKRRAQNRAPGFIAVLQECCGSCLCACAETLRDSQQTYRDRRAKHVKDLETKLATLHAAQEDVLVENQRLRQEVRDLSSKIEILGATSTKAKGDLGSDVTRSSTTTGGTSTPSQNCLTDLSSDDRQRHYKDHPYCRRTAPIPADRLLQPGSTWDFIVSHDLFQRRLVDVCRVAELLVSCARRDGQHSGFPVAEIVNAIEHSIAGGSCYCRQGTALRVFTEPARCNAAPGGSCSSDTPYQLTYAKHGLR</sequence>
<feature type="coiled-coil region" evidence="3">
    <location>
        <begin position="162"/>
        <end position="189"/>
    </location>
</feature>
<dbReference type="Proteomes" id="UP000078340">
    <property type="component" value="Unassembled WGS sequence"/>
</dbReference>
<gene>
    <name evidence="5" type="ORF">VFPFJ_11677</name>
</gene>